<proteinExistence type="predicted"/>
<organism evidence="1 2">
    <name type="scientific">Panagrolaimus sp. JU765</name>
    <dbReference type="NCBI Taxonomy" id="591449"/>
    <lineage>
        <taxon>Eukaryota</taxon>
        <taxon>Metazoa</taxon>
        <taxon>Ecdysozoa</taxon>
        <taxon>Nematoda</taxon>
        <taxon>Chromadorea</taxon>
        <taxon>Rhabditida</taxon>
        <taxon>Tylenchina</taxon>
        <taxon>Panagrolaimomorpha</taxon>
        <taxon>Panagrolaimoidea</taxon>
        <taxon>Panagrolaimidae</taxon>
        <taxon>Panagrolaimus</taxon>
    </lineage>
</organism>
<evidence type="ECO:0000313" key="1">
    <source>
        <dbReference type="Proteomes" id="UP000887576"/>
    </source>
</evidence>
<name>A0AC34RJF9_9BILA</name>
<reference evidence="2" key="1">
    <citation type="submission" date="2022-11" db="UniProtKB">
        <authorList>
            <consortium name="WormBaseParasite"/>
        </authorList>
    </citation>
    <scope>IDENTIFICATION</scope>
</reference>
<protein>
    <submittedName>
        <fullName evidence="2">Uncharacterized protein</fullName>
    </submittedName>
</protein>
<dbReference type="Proteomes" id="UP000887576">
    <property type="component" value="Unplaced"/>
</dbReference>
<accession>A0AC34RJF9</accession>
<sequence length="73" mass="8231">DSDTDYDSVPASPEPLMTRQTRNSIRNAIPPAAGPNGRRLAWNMFIRPGMAGGFRKRFSEREINTLLKNNWLG</sequence>
<dbReference type="WBParaSite" id="JU765_v2.g7513.t1">
    <property type="protein sequence ID" value="JU765_v2.g7513.t1"/>
    <property type="gene ID" value="JU765_v2.g7513"/>
</dbReference>
<evidence type="ECO:0000313" key="2">
    <source>
        <dbReference type="WBParaSite" id="JU765_v2.g7513.t1"/>
    </source>
</evidence>